<dbReference type="KEGG" id="eiv:EIN_502900"/>
<dbReference type="VEuPathDB" id="AmoebaDB:EIN_502900"/>
<sequence>MKRIETVFMMNVSLYFTNKEIVLNFICVNKKCFLSISSLHVNLSFANEKSLVWFLEHFKVNTVDLNFLTTPETFLSEAKQIRNFMLKSRKAPKDILKIVEKFKIGTEVDRSFVELLCESIERLSSLYCKIEFIKIFIETFIEQNVDIAYFPKFIYISNVLDTADEDFVYLENISVKFGCKFIMCVDRQPPFPTCKHKNVYCFAETLILDKIGVFSPLRCDTTIIVNENTTNDKLDTIENLANEYLVTKLTMKTVDGSRKIVNKLPQLRTVEVLILDNLNVSVLNCNKFITLPFTSVTDLTLIEIKKFTLPLFDNLKKLTVKKCIANIFLIPEKCFGGIDVVYSKHNTFIFYNTTGKQIHLNGISQNVIQVVNKTQTLPSFVIKNCKKLNILCEKMWYLELDTNNGIISQCLTSIGEFVINNSNFVFYNKVEIENVMFTNNSKMLNSLFDIKKSLVFVDVDNFTFESDVISCNNIGMFNCKNIELKIKENTIKAVFVKCCENITIDNTLNTIENLYNVNNSNMKVPDCLLKLGDATQKENENFDLLKEPNEFYKIQFFDALMLKNEYNKIFDFSYGFIETLKLSNLKNCSFLSLKLCCVHLVIENCLMDKKFKIVSANTISIINSQNVQIGLYENVVDEVNCVNSAVSLRICFDELEYVKCLTEYVKVLKLTNSTCFCRNFQVGKVFLDLTNYKENDEKCFCYNTKKFQIENFHDKKIEINRNGDVDEIKFVSCDNCELNFKLISNISITTENCKNMKFYIPKFSKHEFKETPTNELVELEVPTFQKQKLCYNNEQYKEVDNFAFALSHTNQFNNFNKNPHLYEDLKTMFYMYLAQIFI</sequence>
<proteinExistence type="predicted"/>
<reference evidence="1 2" key="1">
    <citation type="submission" date="2012-10" db="EMBL/GenBank/DDBJ databases">
        <authorList>
            <person name="Zafar N."/>
            <person name="Inman J."/>
            <person name="Hall N."/>
            <person name="Lorenzi H."/>
            <person name="Caler E."/>
        </authorList>
    </citation>
    <scope>NUCLEOTIDE SEQUENCE [LARGE SCALE GENOMIC DNA]</scope>
    <source>
        <strain evidence="1 2">IP1</strain>
    </source>
</reference>
<protein>
    <submittedName>
        <fullName evidence="1">Uncharacterized protein</fullName>
    </submittedName>
</protein>
<keyword evidence="2" id="KW-1185">Reference proteome</keyword>
<evidence type="ECO:0000313" key="1">
    <source>
        <dbReference type="EMBL" id="ELP86208.1"/>
    </source>
</evidence>
<accession>L7FME3</accession>
<organism evidence="1 2">
    <name type="scientific">Entamoeba invadens IP1</name>
    <dbReference type="NCBI Taxonomy" id="370355"/>
    <lineage>
        <taxon>Eukaryota</taxon>
        <taxon>Amoebozoa</taxon>
        <taxon>Evosea</taxon>
        <taxon>Archamoebae</taxon>
        <taxon>Mastigamoebida</taxon>
        <taxon>Entamoebidae</taxon>
        <taxon>Entamoeba</taxon>
    </lineage>
</organism>
<dbReference type="AlphaFoldDB" id="L7FME3"/>
<gene>
    <name evidence="1" type="ORF">EIN_502900</name>
</gene>
<dbReference type="Proteomes" id="UP000014680">
    <property type="component" value="Unassembled WGS sequence"/>
</dbReference>
<dbReference type="RefSeq" id="XP_004185554.1">
    <property type="nucleotide sequence ID" value="XM_004185506.1"/>
</dbReference>
<evidence type="ECO:0000313" key="2">
    <source>
        <dbReference type="Proteomes" id="UP000014680"/>
    </source>
</evidence>
<name>L7FME3_ENTIV</name>
<dbReference type="GeneID" id="14885186"/>
<dbReference type="EMBL" id="KB207013">
    <property type="protein sequence ID" value="ELP86208.1"/>
    <property type="molecule type" value="Genomic_DNA"/>
</dbReference>